<accession>A0A0D9XYZ3</accession>
<protein>
    <submittedName>
        <fullName evidence="1">Uncharacterized protein</fullName>
    </submittedName>
</protein>
<dbReference type="AlphaFoldDB" id="A0A0D9XYZ3"/>
<reference evidence="2" key="2">
    <citation type="submission" date="2013-12" db="EMBL/GenBank/DDBJ databases">
        <authorList>
            <person name="Yu Y."/>
            <person name="Lee S."/>
            <person name="de Baynast K."/>
            <person name="Wissotski M."/>
            <person name="Liu L."/>
            <person name="Talag J."/>
            <person name="Goicoechea J."/>
            <person name="Angelova A."/>
            <person name="Jetty R."/>
            <person name="Kudrna D."/>
            <person name="Golser W."/>
            <person name="Rivera L."/>
            <person name="Zhang J."/>
            <person name="Wing R."/>
        </authorList>
    </citation>
    <scope>NUCLEOTIDE SEQUENCE</scope>
</reference>
<evidence type="ECO:0000313" key="2">
    <source>
        <dbReference type="Proteomes" id="UP000032180"/>
    </source>
</evidence>
<reference evidence="1" key="3">
    <citation type="submission" date="2015-04" db="UniProtKB">
        <authorList>
            <consortium name="EnsemblPlants"/>
        </authorList>
    </citation>
    <scope>IDENTIFICATION</scope>
</reference>
<dbReference type="HOGENOM" id="CLU_2797595_0_0_1"/>
<reference evidence="1 2" key="1">
    <citation type="submission" date="2012-08" db="EMBL/GenBank/DDBJ databases">
        <title>Oryza genome evolution.</title>
        <authorList>
            <person name="Wing R.A."/>
        </authorList>
    </citation>
    <scope>NUCLEOTIDE SEQUENCE</scope>
</reference>
<proteinExistence type="predicted"/>
<name>A0A0D9XYZ3_9ORYZ</name>
<dbReference type="EnsemblPlants" id="LPERR12G08870.1">
    <property type="protein sequence ID" value="LPERR12G08870.1"/>
    <property type="gene ID" value="LPERR12G08870"/>
</dbReference>
<sequence length="68" mass="7877">MLSRSWGVCFPSPRFAPRTSSLHLFQQFFRMCRAGSLEAVGYVTIQLCNDRVVDTPFIEIHPRSSWEN</sequence>
<evidence type="ECO:0000313" key="1">
    <source>
        <dbReference type="EnsemblPlants" id="LPERR12G08870.1"/>
    </source>
</evidence>
<organism evidence="1 2">
    <name type="scientific">Leersia perrieri</name>
    <dbReference type="NCBI Taxonomy" id="77586"/>
    <lineage>
        <taxon>Eukaryota</taxon>
        <taxon>Viridiplantae</taxon>
        <taxon>Streptophyta</taxon>
        <taxon>Embryophyta</taxon>
        <taxon>Tracheophyta</taxon>
        <taxon>Spermatophyta</taxon>
        <taxon>Magnoliopsida</taxon>
        <taxon>Liliopsida</taxon>
        <taxon>Poales</taxon>
        <taxon>Poaceae</taxon>
        <taxon>BOP clade</taxon>
        <taxon>Oryzoideae</taxon>
        <taxon>Oryzeae</taxon>
        <taxon>Oryzinae</taxon>
        <taxon>Leersia</taxon>
    </lineage>
</organism>
<keyword evidence="2" id="KW-1185">Reference proteome</keyword>
<dbReference type="Gramene" id="LPERR12G08870.1">
    <property type="protein sequence ID" value="LPERR12G08870.1"/>
    <property type="gene ID" value="LPERR12G08870"/>
</dbReference>
<dbReference type="Proteomes" id="UP000032180">
    <property type="component" value="Chromosome 12"/>
</dbReference>